<dbReference type="InterPro" id="IPR036866">
    <property type="entry name" value="RibonucZ/Hydroxyglut_hydro"/>
</dbReference>
<reference evidence="4 5" key="1">
    <citation type="submission" date="2011-02" db="EMBL/GenBank/DDBJ databases">
        <title>The Genome Sequence of Sphaeroforma arctica JP610.</title>
        <authorList>
            <consortium name="The Broad Institute Genome Sequencing Platform"/>
            <person name="Russ C."/>
            <person name="Cuomo C."/>
            <person name="Young S.K."/>
            <person name="Zeng Q."/>
            <person name="Gargeya S."/>
            <person name="Alvarado L."/>
            <person name="Berlin A."/>
            <person name="Chapman S.B."/>
            <person name="Chen Z."/>
            <person name="Freedman E."/>
            <person name="Gellesch M."/>
            <person name="Goldberg J."/>
            <person name="Griggs A."/>
            <person name="Gujja S."/>
            <person name="Heilman E."/>
            <person name="Heiman D."/>
            <person name="Howarth C."/>
            <person name="Mehta T."/>
            <person name="Neiman D."/>
            <person name="Pearson M."/>
            <person name="Roberts A."/>
            <person name="Saif S."/>
            <person name="Shea T."/>
            <person name="Shenoy N."/>
            <person name="Sisk P."/>
            <person name="Stolte C."/>
            <person name="Sykes S."/>
            <person name="White J."/>
            <person name="Yandava C."/>
            <person name="Burger G."/>
            <person name="Gray M.W."/>
            <person name="Holland P.W.H."/>
            <person name="King N."/>
            <person name="Lang F.B.F."/>
            <person name="Roger A.J."/>
            <person name="Ruiz-Trillo I."/>
            <person name="Haas B."/>
            <person name="Nusbaum C."/>
            <person name="Birren B."/>
        </authorList>
    </citation>
    <scope>NUCLEOTIDE SEQUENCE [LARGE SCALE GENOMIC DNA]</scope>
    <source>
        <strain evidence="4 5">JP610</strain>
    </source>
</reference>
<protein>
    <recommendedName>
        <fullName evidence="3">Beta-Casp domain-containing protein</fullName>
    </recommendedName>
</protein>
<dbReference type="InterPro" id="IPR050698">
    <property type="entry name" value="MBL"/>
</dbReference>
<dbReference type="Pfam" id="PF10996">
    <property type="entry name" value="Beta-Casp"/>
    <property type="match status" value="1"/>
</dbReference>
<feature type="chain" id="PRO_5005538476" description="Beta-Casp domain-containing protein" evidence="2">
    <location>
        <begin position="21"/>
        <end position="82"/>
    </location>
</feature>
<evidence type="ECO:0000256" key="1">
    <source>
        <dbReference type="ARBA" id="ARBA00022801"/>
    </source>
</evidence>
<sequence length="82" mass="8993">MSFHVMSCHVMSCHVVVVSCHVMSCQLQVLFATPGMLHGGTSLEVFCKWAPDPKNMIIMPGYCVAGTTGWKVLQGHKEITVE</sequence>
<dbReference type="GeneID" id="25918404"/>
<keyword evidence="2" id="KW-0732">Signal</keyword>
<dbReference type="Gene3D" id="3.40.50.10890">
    <property type="match status" value="1"/>
</dbReference>
<dbReference type="eggNOG" id="KOG1136">
    <property type="taxonomic scope" value="Eukaryota"/>
</dbReference>
<proteinExistence type="predicted"/>
<dbReference type="PANTHER" id="PTHR11203">
    <property type="entry name" value="CLEAVAGE AND POLYADENYLATION SPECIFICITY FACTOR FAMILY MEMBER"/>
    <property type="match status" value="1"/>
</dbReference>
<dbReference type="STRING" id="667725.A0A0L0EYX9"/>
<dbReference type="GO" id="GO:0005634">
    <property type="term" value="C:nucleus"/>
    <property type="evidence" value="ECO:0007669"/>
    <property type="project" value="TreeGrafter"/>
</dbReference>
<feature type="domain" description="Beta-Casp" evidence="3">
    <location>
        <begin position="28"/>
        <end position="71"/>
    </location>
</feature>
<evidence type="ECO:0000313" key="4">
    <source>
        <dbReference type="EMBL" id="KNC69589.1"/>
    </source>
</evidence>
<evidence type="ECO:0000256" key="2">
    <source>
        <dbReference type="SAM" id="SignalP"/>
    </source>
</evidence>
<gene>
    <name evidence="4" type="ORF">SARC_17900</name>
</gene>
<dbReference type="GO" id="GO:0016787">
    <property type="term" value="F:hydrolase activity"/>
    <property type="evidence" value="ECO:0007669"/>
    <property type="project" value="UniProtKB-KW"/>
</dbReference>
<evidence type="ECO:0000313" key="5">
    <source>
        <dbReference type="Proteomes" id="UP000054560"/>
    </source>
</evidence>
<dbReference type="PANTHER" id="PTHR11203:SF37">
    <property type="entry name" value="INTEGRATOR COMPLEX SUBUNIT 11"/>
    <property type="match status" value="1"/>
</dbReference>
<keyword evidence="1" id="KW-0378">Hydrolase</keyword>
<dbReference type="AlphaFoldDB" id="A0A0L0EYX9"/>
<dbReference type="GO" id="GO:0016180">
    <property type="term" value="P:snRNA processing"/>
    <property type="evidence" value="ECO:0007669"/>
    <property type="project" value="TreeGrafter"/>
</dbReference>
<feature type="signal peptide" evidence="2">
    <location>
        <begin position="1"/>
        <end position="20"/>
    </location>
</feature>
<evidence type="ECO:0000259" key="3">
    <source>
        <dbReference type="Pfam" id="PF10996"/>
    </source>
</evidence>
<keyword evidence="5" id="KW-1185">Reference proteome</keyword>
<dbReference type="SUPFAM" id="SSF56281">
    <property type="entry name" value="Metallo-hydrolase/oxidoreductase"/>
    <property type="match status" value="1"/>
</dbReference>
<dbReference type="OrthoDB" id="10249535at2759"/>
<dbReference type="InterPro" id="IPR022712">
    <property type="entry name" value="Beta_Casp"/>
</dbReference>
<dbReference type="EMBL" id="KQ254237">
    <property type="protein sequence ID" value="KNC69589.1"/>
    <property type="molecule type" value="Genomic_DNA"/>
</dbReference>
<dbReference type="RefSeq" id="XP_014143491.1">
    <property type="nucleotide sequence ID" value="XM_014288016.1"/>
</dbReference>
<name>A0A0L0EYX9_9EUKA</name>
<dbReference type="GO" id="GO:0004521">
    <property type="term" value="F:RNA endonuclease activity"/>
    <property type="evidence" value="ECO:0007669"/>
    <property type="project" value="TreeGrafter"/>
</dbReference>
<accession>A0A0L0EYX9</accession>
<feature type="non-terminal residue" evidence="4">
    <location>
        <position position="82"/>
    </location>
</feature>
<organism evidence="4 5">
    <name type="scientific">Sphaeroforma arctica JP610</name>
    <dbReference type="NCBI Taxonomy" id="667725"/>
    <lineage>
        <taxon>Eukaryota</taxon>
        <taxon>Ichthyosporea</taxon>
        <taxon>Ichthyophonida</taxon>
        <taxon>Sphaeroforma</taxon>
    </lineage>
</organism>
<dbReference type="Proteomes" id="UP000054560">
    <property type="component" value="Unassembled WGS sequence"/>
</dbReference>